<keyword evidence="2" id="KW-0288">FMN</keyword>
<sequence>MKDVLQLIFSRRSIRQYQPRPVPRELLIDLLRAAMAAPSAVDKQPWEFVVVTRPERMAELQAVLPYARYNAPAAIVVCGVPERAQNEPTGSYWVQDCSAATENLLIAATGLGLGTVWTGVYPVTERVQAVQKVLGLPEGVIPLGVILVGYPAEEKPPRTQYREDRVHWEQY</sequence>
<evidence type="ECO:0000313" key="5">
    <source>
        <dbReference type="EMBL" id="HCE18415.1"/>
    </source>
</evidence>
<dbReference type="Proteomes" id="UP000264141">
    <property type="component" value="Unassembled WGS sequence"/>
</dbReference>
<dbReference type="PANTHER" id="PTHR23026">
    <property type="entry name" value="NADPH NITROREDUCTASE"/>
    <property type="match status" value="1"/>
</dbReference>
<evidence type="ECO:0000313" key="6">
    <source>
        <dbReference type="Proteomes" id="UP000264141"/>
    </source>
</evidence>
<dbReference type="STRING" id="229919.GCA_001050195_00046"/>
<accession>A0A3D1JJK9</accession>
<gene>
    <name evidence="5" type="ORF">DEQ80_11195</name>
</gene>
<dbReference type="Pfam" id="PF00881">
    <property type="entry name" value="Nitroreductase"/>
    <property type="match status" value="2"/>
</dbReference>
<dbReference type="SUPFAM" id="SSF55469">
    <property type="entry name" value="FMN-dependent nitroreductase-like"/>
    <property type="match status" value="1"/>
</dbReference>
<dbReference type="InterPro" id="IPR050627">
    <property type="entry name" value="Nitroreductase/BluB"/>
</dbReference>
<feature type="domain" description="Nitroreductase" evidence="4">
    <location>
        <begin position="9"/>
        <end position="61"/>
    </location>
</feature>
<name>A0A3D1JJK9_9CHLR</name>
<evidence type="ECO:0000256" key="1">
    <source>
        <dbReference type="ARBA" id="ARBA00022630"/>
    </source>
</evidence>
<dbReference type="OrthoDB" id="9812105at2"/>
<dbReference type="Gene3D" id="3.40.109.10">
    <property type="entry name" value="NADH Oxidase"/>
    <property type="match status" value="1"/>
</dbReference>
<evidence type="ECO:0000259" key="4">
    <source>
        <dbReference type="Pfam" id="PF00881"/>
    </source>
</evidence>
<dbReference type="CDD" id="cd02150">
    <property type="entry name" value="nitroreductase"/>
    <property type="match status" value="1"/>
</dbReference>
<dbReference type="InterPro" id="IPR029479">
    <property type="entry name" value="Nitroreductase"/>
</dbReference>
<protein>
    <submittedName>
        <fullName evidence="5">Nitroreductase family protein</fullName>
    </submittedName>
</protein>
<organism evidence="5 6">
    <name type="scientific">Anaerolinea thermolimosa</name>
    <dbReference type="NCBI Taxonomy" id="229919"/>
    <lineage>
        <taxon>Bacteria</taxon>
        <taxon>Bacillati</taxon>
        <taxon>Chloroflexota</taxon>
        <taxon>Anaerolineae</taxon>
        <taxon>Anaerolineales</taxon>
        <taxon>Anaerolineaceae</taxon>
        <taxon>Anaerolinea</taxon>
    </lineage>
</organism>
<evidence type="ECO:0000256" key="2">
    <source>
        <dbReference type="ARBA" id="ARBA00022643"/>
    </source>
</evidence>
<dbReference type="EMBL" id="DPBP01000041">
    <property type="protein sequence ID" value="HCE18415.1"/>
    <property type="molecule type" value="Genomic_DNA"/>
</dbReference>
<evidence type="ECO:0000256" key="3">
    <source>
        <dbReference type="ARBA" id="ARBA00023002"/>
    </source>
</evidence>
<dbReference type="AlphaFoldDB" id="A0A3D1JJK9"/>
<dbReference type="PANTHER" id="PTHR23026:SF90">
    <property type="entry name" value="IODOTYROSINE DEIODINASE 1"/>
    <property type="match status" value="1"/>
</dbReference>
<feature type="domain" description="Nitroreductase" evidence="4">
    <location>
        <begin position="69"/>
        <end position="150"/>
    </location>
</feature>
<dbReference type="GO" id="GO:0016491">
    <property type="term" value="F:oxidoreductase activity"/>
    <property type="evidence" value="ECO:0007669"/>
    <property type="project" value="UniProtKB-KW"/>
</dbReference>
<comment type="caution">
    <text evidence="5">The sequence shown here is derived from an EMBL/GenBank/DDBJ whole genome shotgun (WGS) entry which is preliminary data.</text>
</comment>
<dbReference type="RefSeq" id="WP_062188725.1">
    <property type="nucleotide sequence ID" value="NZ_DF967965.1"/>
</dbReference>
<keyword evidence="1" id="KW-0285">Flavoprotein</keyword>
<reference evidence="5 6" key="1">
    <citation type="journal article" date="2018" name="Nat. Biotechnol.">
        <title>A standardized bacterial taxonomy based on genome phylogeny substantially revises the tree of life.</title>
        <authorList>
            <person name="Parks D.H."/>
            <person name="Chuvochina M."/>
            <person name="Waite D.W."/>
            <person name="Rinke C."/>
            <person name="Skarshewski A."/>
            <person name="Chaumeil P.A."/>
            <person name="Hugenholtz P."/>
        </authorList>
    </citation>
    <scope>NUCLEOTIDE SEQUENCE [LARGE SCALE GENOMIC DNA]</scope>
    <source>
        <strain evidence="5">UBA8781</strain>
    </source>
</reference>
<dbReference type="InterPro" id="IPR000415">
    <property type="entry name" value="Nitroreductase-like"/>
</dbReference>
<proteinExistence type="predicted"/>
<keyword evidence="3" id="KW-0560">Oxidoreductase</keyword>